<dbReference type="CDD" id="cd07324">
    <property type="entry name" value="M48C_Oma1-like"/>
    <property type="match status" value="1"/>
</dbReference>
<evidence type="ECO:0000256" key="4">
    <source>
        <dbReference type="ARBA" id="ARBA00022801"/>
    </source>
</evidence>
<dbReference type="RefSeq" id="WP_023404070.1">
    <property type="nucleotide sequence ID" value="NZ_BAUJ01000026.1"/>
</dbReference>
<evidence type="ECO:0000256" key="6">
    <source>
        <dbReference type="ARBA" id="ARBA00023049"/>
    </source>
</evidence>
<gene>
    <name evidence="8" type="ORF">VHA01S_026_00130</name>
</gene>
<dbReference type="PANTHER" id="PTHR22726">
    <property type="entry name" value="METALLOENDOPEPTIDASE OMA1"/>
    <property type="match status" value="1"/>
</dbReference>
<dbReference type="InterPro" id="IPR051156">
    <property type="entry name" value="Mito/Outer_Membr_Metalloprot"/>
</dbReference>
<comment type="caution">
    <text evidence="8">The sequence shown here is derived from an EMBL/GenBank/DDBJ whole genome shotgun (WGS) entry which is preliminary data.</text>
</comment>
<dbReference type="GO" id="GO:0046872">
    <property type="term" value="F:metal ion binding"/>
    <property type="evidence" value="ECO:0007669"/>
    <property type="project" value="UniProtKB-KW"/>
</dbReference>
<comment type="cofactor">
    <cofactor evidence="1">
        <name>Zn(2+)</name>
        <dbReference type="ChEBI" id="CHEBI:29105"/>
    </cofactor>
</comment>
<keyword evidence="6" id="KW-0482">Metalloprotease</keyword>
<dbReference type="GO" id="GO:0051603">
    <property type="term" value="P:proteolysis involved in protein catabolic process"/>
    <property type="evidence" value="ECO:0007669"/>
    <property type="project" value="TreeGrafter"/>
</dbReference>
<evidence type="ECO:0000313" key="8">
    <source>
        <dbReference type="EMBL" id="GAD89707.1"/>
    </source>
</evidence>
<accession>V5FLF1</accession>
<sequence length="478" mass="53115">MKKDITKNTLRNGILTVLSLGLTACSVSTDYDKQIGAENAALVEVQMGTYDKHKMEAYVQQIGARLVSHIDNPEFEFHFKIVDDATPNAFALPGGYIFVSRGLLSLVNSEDELACVMAHEIIHVTERHGVKQMKSGILPGIVELPGNIVGGVINEDLGNLINAPISAGNHLLMAGYSRSHESDADRLGIDLAAKAGYEPLAMNSILERLNRTVEIQTKKASERSYFDSHPYTPDRIADVNKEAKKLTVAQISPIHKDFVSQIDGLLVGQNPSKGVFREQLFLQPDLKFAIDFPEQWTTLNQASIVAAVDKEQDAAVVFSLASNEFSAKEHAIRFQNELKRRYQMELSIDEQPLAWGHSIYSVTLTNDKKDQKSYMTRGWVNLGVDTYQIVTIASEDKKKSADNSAYSFRPITKQELASMTQLELKVVKAKEGQTLEALLAENHSKRSIELLAVMNALDENQRLTNNEQVKVVVEAPYQ</sequence>
<keyword evidence="2" id="KW-0645">Protease</keyword>
<dbReference type="AlphaFoldDB" id="V5FLF1"/>
<name>V5FLF1_9VIBR</name>
<reference evidence="8 9" key="2">
    <citation type="submission" date="2013-11" db="EMBL/GenBank/DDBJ databases">
        <title>Whole genome shotgun sequence of Vibrio halioticoli NBRC 102217.</title>
        <authorList>
            <person name="Isaki S."/>
            <person name="Kimura A."/>
            <person name="Ohji S."/>
            <person name="Hosoyama A."/>
            <person name="Fujita N."/>
            <person name="Hashimoto M."/>
            <person name="Hosoyama Y."/>
            <person name="Yamazoe A."/>
        </authorList>
    </citation>
    <scope>NUCLEOTIDE SEQUENCE [LARGE SCALE GENOMIC DNA]</scope>
    <source>
        <strain evidence="8 9">NBRC 102217</strain>
    </source>
</reference>
<protein>
    <recommendedName>
        <fullName evidence="7">Peptidase M48 domain-containing protein</fullName>
    </recommendedName>
</protein>
<dbReference type="GO" id="GO:0016020">
    <property type="term" value="C:membrane"/>
    <property type="evidence" value="ECO:0007669"/>
    <property type="project" value="TreeGrafter"/>
</dbReference>
<evidence type="ECO:0000256" key="2">
    <source>
        <dbReference type="ARBA" id="ARBA00022670"/>
    </source>
</evidence>
<evidence type="ECO:0000313" key="9">
    <source>
        <dbReference type="Proteomes" id="UP000017800"/>
    </source>
</evidence>
<dbReference type="MEROPS" id="M48.019"/>
<dbReference type="OrthoDB" id="9810445at2"/>
<dbReference type="eggNOG" id="COG4784">
    <property type="taxonomic scope" value="Bacteria"/>
</dbReference>
<keyword evidence="5" id="KW-0862">Zinc</keyword>
<evidence type="ECO:0000259" key="7">
    <source>
        <dbReference type="Pfam" id="PF01435"/>
    </source>
</evidence>
<dbReference type="Proteomes" id="UP000017800">
    <property type="component" value="Unassembled WGS sequence"/>
</dbReference>
<keyword evidence="9" id="KW-1185">Reference proteome</keyword>
<dbReference type="GO" id="GO:0004222">
    <property type="term" value="F:metalloendopeptidase activity"/>
    <property type="evidence" value="ECO:0007669"/>
    <property type="project" value="InterPro"/>
</dbReference>
<reference evidence="8 9" key="1">
    <citation type="submission" date="2013-10" db="EMBL/GenBank/DDBJ databases">
        <authorList>
            <person name="Ichikawa N."/>
            <person name="Kimura A."/>
            <person name="Ohji S."/>
            <person name="Hosoyama A."/>
            <person name="Fujita N."/>
        </authorList>
    </citation>
    <scope>NUCLEOTIDE SEQUENCE [LARGE SCALE GENOMIC DNA]</scope>
    <source>
        <strain evidence="8 9">NBRC 102217</strain>
    </source>
</reference>
<keyword evidence="4" id="KW-0378">Hydrolase</keyword>
<keyword evidence="3" id="KW-0479">Metal-binding</keyword>
<feature type="domain" description="Peptidase M48" evidence="7">
    <location>
        <begin position="56"/>
        <end position="242"/>
    </location>
</feature>
<dbReference type="Gene3D" id="3.30.2010.10">
    <property type="entry name" value="Metalloproteases ('zincins'), catalytic domain"/>
    <property type="match status" value="1"/>
</dbReference>
<evidence type="ECO:0000256" key="5">
    <source>
        <dbReference type="ARBA" id="ARBA00022833"/>
    </source>
</evidence>
<dbReference type="Pfam" id="PF01435">
    <property type="entry name" value="Peptidase_M48"/>
    <property type="match status" value="1"/>
</dbReference>
<evidence type="ECO:0000256" key="3">
    <source>
        <dbReference type="ARBA" id="ARBA00022723"/>
    </source>
</evidence>
<dbReference type="PANTHER" id="PTHR22726:SF1">
    <property type="entry name" value="METALLOENDOPEPTIDASE OMA1, MITOCHONDRIAL"/>
    <property type="match status" value="1"/>
</dbReference>
<dbReference type="InterPro" id="IPR001915">
    <property type="entry name" value="Peptidase_M48"/>
</dbReference>
<evidence type="ECO:0000256" key="1">
    <source>
        <dbReference type="ARBA" id="ARBA00001947"/>
    </source>
</evidence>
<proteinExistence type="predicted"/>
<organism evidence="8 9">
    <name type="scientific">Vibrio halioticoli NBRC 102217</name>
    <dbReference type="NCBI Taxonomy" id="1219072"/>
    <lineage>
        <taxon>Bacteria</taxon>
        <taxon>Pseudomonadati</taxon>
        <taxon>Pseudomonadota</taxon>
        <taxon>Gammaproteobacteria</taxon>
        <taxon>Vibrionales</taxon>
        <taxon>Vibrionaceae</taxon>
        <taxon>Vibrio</taxon>
    </lineage>
</organism>
<dbReference type="PROSITE" id="PS51257">
    <property type="entry name" value="PROKAR_LIPOPROTEIN"/>
    <property type="match status" value="1"/>
</dbReference>
<dbReference type="EMBL" id="BAUJ01000026">
    <property type="protein sequence ID" value="GAD89707.1"/>
    <property type="molecule type" value="Genomic_DNA"/>
</dbReference>